<gene>
    <name evidence="2" type="ORF">LSH36_1218g00014</name>
</gene>
<reference evidence="2" key="1">
    <citation type="journal article" date="2023" name="Mol. Biol. Evol.">
        <title>Third-Generation Sequencing Reveals the Adaptive Role of the Epigenome in Three Deep-Sea Polychaetes.</title>
        <authorList>
            <person name="Perez M."/>
            <person name="Aroh O."/>
            <person name="Sun Y."/>
            <person name="Lan Y."/>
            <person name="Juniper S.K."/>
            <person name="Young C.R."/>
            <person name="Angers B."/>
            <person name="Qian P.Y."/>
        </authorList>
    </citation>
    <scope>NUCLEOTIDE SEQUENCE</scope>
    <source>
        <strain evidence="2">P08H-3</strain>
    </source>
</reference>
<evidence type="ECO:0000313" key="2">
    <source>
        <dbReference type="EMBL" id="KAK2140881.1"/>
    </source>
</evidence>
<dbReference type="EMBL" id="JAODUP010001219">
    <property type="protein sequence ID" value="KAK2140881.1"/>
    <property type="molecule type" value="Genomic_DNA"/>
</dbReference>
<name>A0AAD9ITW8_9ANNE</name>
<dbReference type="AlphaFoldDB" id="A0AAD9ITW8"/>
<feature type="compositionally biased region" description="Polar residues" evidence="1">
    <location>
        <begin position="132"/>
        <end position="143"/>
    </location>
</feature>
<accession>A0AAD9ITW8</accession>
<sequence>MLRFLFTYDHVNYARWDNVYLVERSVFLPEVFLEFQKGNVVVESTDRRFNQVSPDQSTDWLNVGIMRTISALSRWTLSYNLSTVLAFETTAILRLTTDDEDNEYTHNECTKKTHVFLFRPYTTDKRRKGNAIPNQFSWSTAPAPSSEERGVGAVRRPRKWLLKDTERE</sequence>
<evidence type="ECO:0000256" key="1">
    <source>
        <dbReference type="SAM" id="MobiDB-lite"/>
    </source>
</evidence>
<dbReference type="Proteomes" id="UP001208570">
    <property type="component" value="Unassembled WGS sequence"/>
</dbReference>
<proteinExistence type="predicted"/>
<protein>
    <submittedName>
        <fullName evidence="2">Uncharacterized protein</fullName>
    </submittedName>
</protein>
<feature type="region of interest" description="Disordered" evidence="1">
    <location>
        <begin position="132"/>
        <end position="153"/>
    </location>
</feature>
<evidence type="ECO:0000313" key="3">
    <source>
        <dbReference type="Proteomes" id="UP001208570"/>
    </source>
</evidence>
<keyword evidence="3" id="KW-1185">Reference proteome</keyword>
<organism evidence="2 3">
    <name type="scientific">Paralvinella palmiformis</name>
    <dbReference type="NCBI Taxonomy" id="53620"/>
    <lineage>
        <taxon>Eukaryota</taxon>
        <taxon>Metazoa</taxon>
        <taxon>Spiralia</taxon>
        <taxon>Lophotrochozoa</taxon>
        <taxon>Annelida</taxon>
        <taxon>Polychaeta</taxon>
        <taxon>Sedentaria</taxon>
        <taxon>Canalipalpata</taxon>
        <taxon>Terebellida</taxon>
        <taxon>Terebelliformia</taxon>
        <taxon>Alvinellidae</taxon>
        <taxon>Paralvinella</taxon>
    </lineage>
</organism>
<comment type="caution">
    <text evidence="2">The sequence shown here is derived from an EMBL/GenBank/DDBJ whole genome shotgun (WGS) entry which is preliminary data.</text>
</comment>